<dbReference type="InterPro" id="IPR036465">
    <property type="entry name" value="vWFA_dom_sf"/>
</dbReference>
<sequence length="285" mass="30875">MKVRSREVNVFSMSALDLFASAMGAFMFLAIIALPFFPNTGDSAERVADIKSELKKAEAQIAEEQKQKAEIAKQRDEVQKKLDEEQSTSKISFPTMDMVIALDTTASMDKQVKGLRAEIVDIANLLMKLSPDAALGVIDFKDRCEPRGAIKSHDIIKLNTSSVNQLQRFVNTMRAGSHNCNQDGEEAINLAMNKALALKWRASSKSKTIIFISDNGAYASVSSQVLGQASRFNQSGEKSQVSTVFVPTQNALGRAYLKQLAETGGGKFVTGGGSFVGTVLLALAE</sequence>
<organism evidence="4 5">
    <name type="scientific">Alteromonas naphthalenivorans</name>
    <dbReference type="NCBI Taxonomy" id="715451"/>
    <lineage>
        <taxon>Bacteria</taxon>
        <taxon>Pseudomonadati</taxon>
        <taxon>Pseudomonadota</taxon>
        <taxon>Gammaproteobacteria</taxon>
        <taxon>Alteromonadales</taxon>
        <taxon>Alteromonadaceae</taxon>
        <taxon>Alteromonas/Salinimonas group</taxon>
        <taxon>Alteromonas</taxon>
    </lineage>
</organism>
<evidence type="ECO:0000256" key="1">
    <source>
        <dbReference type="SAM" id="Coils"/>
    </source>
</evidence>
<evidence type="ECO:0000259" key="3">
    <source>
        <dbReference type="PROSITE" id="PS50234"/>
    </source>
</evidence>
<dbReference type="SUPFAM" id="SSF53300">
    <property type="entry name" value="vWA-like"/>
    <property type="match status" value="1"/>
</dbReference>
<dbReference type="RefSeq" id="WP_013782702.1">
    <property type="nucleotide sequence ID" value="NC_015554.1"/>
</dbReference>
<name>F5ZA69_ALTNA</name>
<dbReference type="HOGENOM" id="CLU_975348_0_0_6"/>
<keyword evidence="2" id="KW-0472">Membrane</keyword>
<dbReference type="InterPro" id="IPR002035">
    <property type="entry name" value="VWF_A"/>
</dbReference>
<dbReference type="OrthoDB" id="7060543at2"/>
<dbReference type="PANTHER" id="PTHR47824:SF3">
    <property type="entry name" value="UBIQUITIN-LIKE DOMAIN-CONTAINING PROTEIN"/>
    <property type="match status" value="1"/>
</dbReference>
<dbReference type="PANTHER" id="PTHR47824">
    <property type="entry name" value="UBIQUITIN-LIKE DOMAIN-CONTAINING PROTEIN"/>
    <property type="match status" value="1"/>
</dbReference>
<keyword evidence="5" id="KW-1185">Reference proteome</keyword>
<reference evidence="4 5" key="1">
    <citation type="journal article" date="2011" name="J. Bacteriol.">
        <title>Complete genome sequence of the polycyclic aromatic hydrocarbon-degrading bacterium Alteromonas sp. strain SN2.</title>
        <authorList>
            <person name="Jin H.M."/>
            <person name="Jeong H."/>
            <person name="Moon E.J."/>
            <person name="Math R.K."/>
            <person name="Lee K."/>
            <person name="Kim H.J."/>
            <person name="Jeon C.O."/>
            <person name="Oh T.K."/>
            <person name="Kim J.F."/>
        </authorList>
    </citation>
    <scope>NUCLEOTIDE SEQUENCE [LARGE SCALE GENOMIC DNA]</scope>
    <source>
        <strain evidence="5">JCM 17741 / KACC 18427 / KCTC 11700BP / SN2</strain>
    </source>
</reference>
<protein>
    <recommendedName>
        <fullName evidence="3">VWFA domain-containing protein</fullName>
    </recommendedName>
</protein>
<dbReference type="eggNOG" id="COG2304">
    <property type="taxonomic scope" value="Bacteria"/>
</dbReference>
<dbReference type="Proteomes" id="UP000000683">
    <property type="component" value="Chromosome"/>
</dbReference>
<dbReference type="KEGG" id="alt:ambt_01015"/>
<accession>F5ZA69</accession>
<feature type="coiled-coil region" evidence="1">
    <location>
        <begin position="47"/>
        <end position="88"/>
    </location>
</feature>
<evidence type="ECO:0000313" key="5">
    <source>
        <dbReference type="Proteomes" id="UP000000683"/>
    </source>
</evidence>
<evidence type="ECO:0000313" key="4">
    <source>
        <dbReference type="EMBL" id="AEF01760.1"/>
    </source>
</evidence>
<keyword evidence="1" id="KW-0175">Coiled coil</keyword>
<keyword evidence="2" id="KW-1133">Transmembrane helix</keyword>
<dbReference type="Gene3D" id="3.40.50.410">
    <property type="entry name" value="von Willebrand factor, type A domain"/>
    <property type="match status" value="1"/>
</dbReference>
<keyword evidence="2" id="KW-0812">Transmembrane</keyword>
<proteinExistence type="predicted"/>
<feature type="transmembrane region" description="Helical" evidence="2">
    <location>
        <begin position="12"/>
        <end position="37"/>
    </location>
</feature>
<evidence type="ECO:0000256" key="2">
    <source>
        <dbReference type="SAM" id="Phobius"/>
    </source>
</evidence>
<feature type="domain" description="VWFA" evidence="3">
    <location>
        <begin position="97"/>
        <end position="285"/>
    </location>
</feature>
<dbReference type="EMBL" id="CP002339">
    <property type="protein sequence ID" value="AEF01760.1"/>
    <property type="molecule type" value="Genomic_DNA"/>
</dbReference>
<dbReference type="AlphaFoldDB" id="F5ZA69"/>
<dbReference type="PROSITE" id="PS50234">
    <property type="entry name" value="VWFA"/>
    <property type="match status" value="1"/>
</dbReference>
<gene>
    <name evidence="4" type="ordered locus">ambt_01015</name>
</gene>